<evidence type="ECO:0000313" key="2">
    <source>
        <dbReference type="EMBL" id="OCF31488.1"/>
    </source>
</evidence>
<organism evidence="2 3">
    <name type="scientific">Kwoniella heveanensis BCC8398</name>
    <dbReference type="NCBI Taxonomy" id="1296120"/>
    <lineage>
        <taxon>Eukaryota</taxon>
        <taxon>Fungi</taxon>
        <taxon>Dikarya</taxon>
        <taxon>Basidiomycota</taxon>
        <taxon>Agaricomycotina</taxon>
        <taxon>Tremellomycetes</taxon>
        <taxon>Tremellales</taxon>
        <taxon>Cryptococcaceae</taxon>
        <taxon>Kwoniella</taxon>
    </lineage>
</organism>
<sequence>MSAHIDNSSSILERTLAAFDELPVMGRELAKAQGTARGPQISMYVKGEDDWRKHYEDEREFKKELLGDMFNTSVWEQCHRATGARFTKRTGSDAGATKVSDAARQPGLELFIPEGTLLADRSIEPSEFHKRFQDTLKTKTIKSGATGASVKTPSGRMLDASLTLKDALSEDNHSLDVAKSTFIDNNIGRPVEEVMSTWGTLNSAYIQPRFRPDLPDPSLPVNVPPEELTSAQSLHVDYSISPGDIMKSHSEVRARLEEEIAKAEKRLKMNPSVLSSSHPSFHADRDTPEQRTTRIARKAAMANSIQMKRTAMRSAISSALTGIEAEAASAVDLSEAFIDNTSQSDISVDPRGIYLRFFKPSHPFSVPVTLDDALQCASTGGSATAKGGANTTQPPTTNIGSDTLSTEMASVGLE</sequence>
<evidence type="ECO:0000256" key="1">
    <source>
        <dbReference type="SAM" id="MobiDB-lite"/>
    </source>
</evidence>
<reference evidence="3" key="2">
    <citation type="submission" date="2013-12" db="EMBL/GenBank/DDBJ databases">
        <title>Evolution of pathogenesis and genome organization in the Tremellales.</title>
        <authorList>
            <person name="Cuomo C."/>
            <person name="Litvintseva A."/>
            <person name="Heitman J."/>
            <person name="Chen Y."/>
            <person name="Sun S."/>
            <person name="Springer D."/>
            <person name="Dromer F."/>
            <person name="Young S."/>
            <person name="Zeng Q."/>
            <person name="Chapman S."/>
            <person name="Gujja S."/>
            <person name="Saif S."/>
            <person name="Birren B."/>
        </authorList>
    </citation>
    <scope>NUCLEOTIDE SEQUENCE [LARGE SCALE GENOMIC DNA]</scope>
    <source>
        <strain evidence="3">BCC8398</strain>
    </source>
</reference>
<protein>
    <submittedName>
        <fullName evidence="2">Uncharacterized protein</fullName>
    </submittedName>
</protein>
<evidence type="ECO:0000313" key="3">
    <source>
        <dbReference type="Proteomes" id="UP000092666"/>
    </source>
</evidence>
<keyword evidence="3" id="KW-1185">Reference proteome</keyword>
<feature type="compositionally biased region" description="Polar residues" evidence="1">
    <location>
        <begin position="393"/>
        <end position="408"/>
    </location>
</feature>
<accession>A0A1B9GKH9</accession>
<reference evidence="2 3" key="1">
    <citation type="submission" date="2013-07" db="EMBL/GenBank/DDBJ databases">
        <title>The Genome Sequence of Cryptococcus heveanensis BCC8398.</title>
        <authorList>
            <consortium name="The Broad Institute Genome Sequencing Platform"/>
            <person name="Cuomo C."/>
            <person name="Litvintseva A."/>
            <person name="Chen Y."/>
            <person name="Heitman J."/>
            <person name="Sun S."/>
            <person name="Springer D."/>
            <person name="Dromer F."/>
            <person name="Young S.K."/>
            <person name="Zeng Q."/>
            <person name="Gargeya S."/>
            <person name="Fitzgerald M."/>
            <person name="Abouelleil A."/>
            <person name="Alvarado L."/>
            <person name="Berlin A.M."/>
            <person name="Chapman S.B."/>
            <person name="Dewar J."/>
            <person name="Goldberg J."/>
            <person name="Griggs A."/>
            <person name="Gujja S."/>
            <person name="Hansen M."/>
            <person name="Howarth C."/>
            <person name="Imamovic A."/>
            <person name="Larimer J."/>
            <person name="McCowan C."/>
            <person name="Murphy C."/>
            <person name="Pearson M."/>
            <person name="Priest M."/>
            <person name="Roberts A."/>
            <person name="Saif S."/>
            <person name="Shea T."/>
            <person name="Sykes S."/>
            <person name="Wortman J."/>
            <person name="Nusbaum C."/>
            <person name="Birren B."/>
        </authorList>
    </citation>
    <scope>NUCLEOTIDE SEQUENCE [LARGE SCALE GENOMIC DNA]</scope>
    <source>
        <strain evidence="2 3">BCC8398</strain>
    </source>
</reference>
<feature type="compositionally biased region" description="Low complexity" evidence="1">
    <location>
        <begin position="379"/>
        <end position="392"/>
    </location>
</feature>
<gene>
    <name evidence="2" type="ORF">I316_06890</name>
</gene>
<name>A0A1B9GKH9_9TREE</name>
<dbReference type="EMBL" id="KV700134">
    <property type="protein sequence ID" value="OCF31488.1"/>
    <property type="molecule type" value="Genomic_DNA"/>
</dbReference>
<dbReference type="AlphaFoldDB" id="A0A1B9GKH9"/>
<proteinExistence type="predicted"/>
<dbReference type="Proteomes" id="UP000092666">
    <property type="component" value="Unassembled WGS sequence"/>
</dbReference>
<feature type="region of interest" description="Disordered" evidence="1">
    <location>
        <begin position="379"/>
        <end position="414"/>
    </location>
</feature>